<evidence type="ECO:0008006" key="3">
    <source>
        <dbReference type="Google" id="ProtNLM"/>
    </source>
</evidence>
<name>A0A0D9ZY91_9ORYZ</name>
<protein>
    <recommendedName>
        <fullName evidence="3">DUF834 domain-containing protein</fullName>
    </recommendedName>
</protein>
<dbReference type="EnsemblPlants" id="OGLUM05G14700.1">
    <property type="protein sequence ID" value="OGLUM05G14700.1"/>
    <property type="gene ID" value="OGLUM05G14700"/>
</dbReference>
<dbReference type="Gramene" id="OGLUM05G14700.1">
    <property type="protein sequence ID" value="OGLUM05G14700.1"/>
    <property type="gene ID" value="OGLUM05G14700"/>
</dbReference>
<proteinExistence type="predicted"/>
<organism evidence="1">
    <name type="scientific">Oryza glumipatula</name>
    <dbReference type="NCBI Taxonomy" id="40148"/>
    <lineage>
        <taxon>Eukaryota</taxon>
        <taxon>Viridiplantae</taxon>
        <taxon>Streptophyta</taxon>
        <taxon>Embryophyta</taxon>
        <taxon>Tracheophyta</taxon>
        <taxon>Spermatophyta</taxon>
        <taxon>Magnoliopsida</taxon>
        <taxon>Liliopsida</taxon>
        <taxon>Poales</taxon>
        <taxon>Poaceae</taxon>
        <taxon>BOP clade</taxon>
        <taxon>Oryzoideae</taxon>
        <taxon>Oryzeae</taxon>
        <taxon>Oryzinae</taxon>
        <taxon>Oryza</taxon>
    </lineage>
</organism>
<keyword evidence="2" id="KW-1185">Reference proteome</keyword>
<dbReference type="Proteomes" id="UP000026961">
    <property type="component" value="Chromosome 5"/>
</dbReference>
<evidence type="ECO:0000313" key="2">
    <source>
        <dbReference type="Proteomes" id="UP000026961"/>
    </source>
</evidence>
<reference evidence="1" key="1">
    <citation type="submission" date="2015-04" db="UniProtKB">
        <authorList>
            <consortium name="EnsemblPlants"/>
        </authorList>
    </citation>
    <scope>IDENTIFICATION</scope>
</reference>
<reference evidence="1" key="2">
    <citation type="submission" date="2018-05" db="EMBL/GenBank/DDBJ databases">
        <title>OgluRS3 (Oryza glumaepatula Reference Sequence Version 3).</title>
        <authorList>
            <person name="Zhang J."/>
            <person name="Kudrna D."/>
            <person name="Lee S."/>
            <person name="Talag J."/>
            <person name="Welchert J."/>
            <person name="Wing R.A."/>
        </authorList>
    </citation>
    <scope>NUCLEOTIDE SEQUENCE [LARGE SCALE GENOMIC DNA]</scope>
</reference>
<sequence length="98" mass="10352">MEGNNDGGLLGMEASGCGLKGGGGQRWAASPEAGAEVDSVPSLVEVEVDRCGPPGRRGGRRWWLLCPSRAGRRGKPAMVHLCLQMVVENVEEQPNPRG</sequence>
<dbReference type="HOGENOM" id="CLU_2337207_0_0_1"/>
<evidence type="ECO:0000313" key="1">
    <source>
        <dbReference type="EnsemblPlants" id="OGLUM05G14700.1"/>
    </source>
</evidence>
<accession>A0A0D9ZY91</accession>
<dbReference type="AlphaFoldDB" id="A0A0D9ZY91"/>